<evidence type="ECO:0000313" key="15">
    <source>
        <dbReference type="Proteomes" id="UP000264800"/>
    </source>
</evidence>
<dbReference type="Proteomes" id="UP000264800">
    <property type="component" value="Unplaced"/>
</dbReference>
<keyword evidence="5 10" id="KW-0175">Coiled coil</keyword>
<evidence type="ECO:0000256" key="10">
    <source>
        <dbReference type="SAM" id="Coils"/>
    </source>
</evidence>
<dbReference type="OMA" id="LDFMMAR"/>
<evidence type="ECO:0000256" key="4">
    <source>
        <dbReference type="ARBA" id="ARBA00022846"/>
    </source>
</evidence>
<dbReference type="STRING" id="37003.ENSKMAP00000020557"/>
<dbReference type="Ensembl" id="ENSKMAT00000020826.1">
    <property type="protein sequence ID" value="ENSKMAP00000020557.1"/>
    <property type="gene ID" value="ENSKMAG00000015262.1"/>
</dbReference>
<accession>A0A3Q3G924</accession>
<comment type="similarity">
    <text evidence="2">Belongs to the DRC1 family.</text>
</comment>
<evidence type="ECO:0000259" key="12">
    <source>
        <dbReference type="Pfam" id="PF14772"/>
    </source>
</evidence>
<dbReference type="Pfam" id="PF14772">
    <property type="entry name" value="NYD-SP28"/>
    <property type="match status" value="1"/>
</dbReference>
<evidence type="ECO:0000256" key="8">
    <source>
        <dbReference type="ARBA" id="ARBA00031554"/>
    </source>
</evidence>
<reference evidence="14" key="1">
    <citation type="submission" date="2025-08" db="UniProtKB">
        <authorList>
            <consortium name="Ensembl"/>
        </authorList>
    </citation>
    <scope>IDENTIFICATION</scope>
</reference>
<evidence type="ECO:0000256" key="6">
    <source>
        <dbReference type="ARBA" id="ARBA00023069"/>
    </source>
</evidence>
<dbReference type="Pfam" id="PF14775">
    <property type="entry name" value="NYD-SP28_assoc"/>
    <property type="match status" value="1"/>
</dbReference>
<evidence type="ECO:0000256" key="1">
    <source>
        <dbReference type="ARBA" id="ARBA00004611"/>
    </source>
</evidence>
<dbReference type="GeneTree" id="ENSGT00940000153804"/>
<dbReference type="GO" id="GO:0070286">
    <property type="term" value="P:axonemal dynein complex assembly"/>
    <property type="evidence" value="ECO:0007669"/>
    <property type="project" value="InterPro"/>
</dbReference>
<evidence type="ECO:0000256" key="7">
    <source>
        <dbReference type="ARBA" id="ARBA00023273"/>
    </source>
</evidence>
<reference evidence="14" key="2">
    <citation type="submission" date="2025-09" db="UniProtKB">
        <authorList>
            <consortium name="Ensembl"/>
        </authorList>
    </citation>
    <scope>IDENTIFICATION</scope>
</reference>
<dbReference type="AlphaFoldDB" id="A0A3Q3G924"/>
<keyword evidence="7" id="KW-0966">Cell projection</keyword>
<protein>
    <recommendedName>
        <fullName evidence="3">Dynein regulatory complex protein 1</fullName>
    </recommendedName>
    <alternativeName>
        <fullName evidence="8">Coiled-coil domain-containing protein 164</fullName>
    </alternativeName>
</protein>
<evidence type="ECO:0000256" key="11">
    <source>
        <dbReference type="SAM" id="MobiDB-lite"/>
    </source>
</evidence>
<feature type="region of interest" description="Disordered" evidence="11">
    <location>
        <begin position="371"/>
        <end position="396"/>
    </location>
</feature>
<feature type="domain" description="Dynein regulatory complex protein 1 C-terminal" evidence="13">
    <location>
        <begin position="551"/>
        <end position="608"/>
    </location>
</feature>
<dbReference type="InterPro" id="IPR039505">
    <property type="entry name" value="DRC1/2_N"/>
</dbReference>
<name>A0A3Q3G924_KRYMA</name>
<keyword evidence="6" id="KW-0969">Cilium</keyword>
<evidence type="ECO:0000313" key="14">
    <source>
        <dbReference type="Ensembl" id="ENSKMAP00000020557.1"/>
    </source>
</evidence>
<evidence type="ECO:0000256" key="5">
    <source>
        <dbReference type="ARBA" id="ARBA00023054"/>
    </source>
</evidence>
<comment type="subcellular location">
    <subcellularLocation>
        <location evidence="1">Cytoplasm</location>
        <location evidence="1">Cytoskeleton</location>
        <location evidence="1">Flagellum axoneme</location>
    </subcellularLocation>
</comment>
<keyword evidence="15" id="KW-1185">Reference proteome</keyword>
<dbReference type="PANTHER" id="PTHR21625:SF1">
    <property type="entry name" value="DYNEIN REGULATORY COMPLEX PROTEIN 1"/>
    <property type="match status" value="1"/>
</dbReference>
<sequence length="623" mass="72018">KQGNEKEVVVEALTSCSFSVFAFQPHYPQKIMNLRRDLTAFVTDIQTAADAKVVQKRTQLGEAKQKREELLEKDVKSSQEKFDEIASRWLIVSQKVILPDLQEALNKQQQLCAVLIQDKKKLINELQQELKLGDDSYVKHLRKNAEEIDLMIERMEDQIQILTQAYREELAQIEVRPALDQETNDLLRASESLRWVRSMCLTLESLAERRKKVEEYEEKIHKLRFKNAHNTKVLEMENNAKEQVCPNMELNCNNASCLFIFSSGKRMHIYTFTVMTLCFRDENNLQKLKNLYTKEQKEFTRHSRKLSENYKRQIQKYEHFAVADGKTFEEMWLMTDAEAKQLAERALLIDSVICKQLLGLSWERPHLASLELSGPSRPQELAGNSDSGPERQEENFFSDTQEKVKELLCNETDFLVETKVLKLLAPLENEEQTDMKLVTLLYVSSYSAHLCLFLKLNISSTTETKLEEERTTSVGRFSITLANKWFACLQDACASSDFGKAEETRATTNSGPELINPDHVLPALKTVTCFCLSCPSYLIPASQRDSSEHEAYWESLGNVVSEEKLKLWDAAERNLKQYHAVLMEISDLTLETDRLKQRNAELRMQLQQRLSSTVRLFLLTIFL</sequence>
<feature type="domain" description="Dynein regulatory complex protein 1/2 N-terminal" evidence="12">
    <location>
        <begin position="48"/>
        <end position="148"/>
    </location>
</feature>
<dbReference type="GO" id="GO:0003352">
    <property type="term" value="P:regulation of cilium movement"/>
    <property type="evidence" value="ECO:0007669"/>
    <property type="project" value="TreeGrafter"/>
</dbReference>
<evidence type="ECO:0000259" key="13">
    <source>
        <dbReference type="Pfam" id="PF14775"/>
    </source>
</evidence>
<dbReference type="InterPro" id="IPR039750">
    <property type="entry name" value="DRC1/DRC2"/>
</dbReference>
<dbReference type="PANTHER" id="PTHR21625">
    <property type="entry name" value="NYD-SP28 PROTEIN"/>
    <property type="match status" value="1"/>
</dbReference>
<keyword evidence="4" id="KW-0282">Flagellum</keyword>
<dbReference type="GO" id="GO:0005858">
    <property type="term" value="C:axonemal dynein complex"/>
    <property type="evidence" value="ECO:0007669"/>
    <property type="project" value="InterPro"/>
</dbReference>
<dbReference type="InterPro" id="IPR029440">
    <property type="entry name" value="DRC1_C"/>
</dbReference>
<evidence type="ECO:0000256" key="2">
    <source>
        <dbReference type="ARBA" id="ARBA00009688"/>
    </source>
</evidence>
<comment type="function">
    <text evidence="9">Component of the nexin-dynein regulatory complex (N-DRC) a key regulator of ciliary/flagellar motility which maintains the alignment and integrity of the distal axoneme and regulates microtubule sliding in motile axonemes. Plays a critical role in the assembly of N-DRC and also stabilizes the assembly of multiple inner dynein arms and radial spokes. Coassembles with CCDC65/DRC2 to form a central scaffold needed for assembly of the N-DRC and its attachment to the outer doublet microtubules.</text>
</comment>
<feature type="coiled-coil region" evidence="10">
    <location>
        <begin position="105"/>
        <end position="172"/>
    </location>
</feature>
<organism evidence="14 15">
    <name type="scientific">Kryptolebias marmoratus</name>
    <name type="common">Mangrove killifish</name>
    <name type="synonym">Rivulus marmoratus</name>
    <dbReference type="NCBI Taxonomy" id="37003"/>
    <lineage>
        <taxon>Eukaryota</taxon>
        <taxon>Metazoa</taxon>
        <taxon>Chordata</taxon>
        <taxon>Craniata</taxon>
        <taxon>Vertebrata</taxon>
        <taxon>Euteleostomi</taxon>
        <taxon>Actinopterygii</taxon>
        <taxon>Neopterygii</taxon>
        <taxon>Teleostei</taxon>
        <taxon>Neoteleostei</taxon>
        <taxon>Acanthomorphata</taxon>
        <taxon>Ovalentaria</taxon>
        <taxon>Atherinomorphae</taxon>
        <taxon>Cyprinodontiformes</taxon>
        <taxon>Rivulidae</taxon>
        <taxon>Kryptolebias</taxon>
    </lineage>
</organism>
<evidence type="ECO:0000256" key="9">
    <source>
        <dbReference type="ARBA" id="ARBA00046115"/>
    </source>
</evidence>
<dbReference type="GO" id="GO:0060285">
    <property type="term" value="P:cilium-dependent cell motility"/>
    <property type="evidence" value="ECO:0007669"/>
    <property type="project" value="TreeGrafter"/>
</dbReference>
<proteinExistence type="inferred from homology"/>
<evidence type="ECO:0000256" key="3">
    <source>
        <dbReference type="ARBA" id="ARBA00013815"/>
    </source>
</evidence>